<dbReference type="KEGG" id="xap:XA3_02950"/>
<sequence>MSEESLNSLPTNEYEVSQDPKNNVSQDSVVCNETFSCMY</sequence>
<dbReference type="Proteomes" id="UP001321861">
    <property type="component" value="Chromosome"/>
</dbReference>
<gene>
    <name evidence="2" type="ORF">XA3_02950</name>
</gene>
<protein>
    <submittedName>
        <fullName evidence="2">Uncharacterized protein</fullName>
    </submittedName>
</protein>
<name>A0AAU9CV28_9LACO</name>
<evidence type="ECO:0000256" key="1">
    <source>
        <dbReference type="SAM" id="MobiDB-lite"/>
    </source>
</evidence>
<evidence type="ECO:0000313" key="3">
    <source>
        <dbReference type="Proteomes" id="UP001321861"/>
    </source>
</evidence>
<evidence type="ECO:0000313" key="2">
    <source>
        <dbReference type="EMBL" id="BDR57854.1"/>
    </source>
</evidence>
<dbReference type="AlphaFoldDB" id="A0AAU9CV28"/>
<keyword evidence="3" id="KW-1185">Reference proteome</keyword>
<proteinExistence type="predicted"/>
<organism evidence="2 3">
    <name type="scientific">Xylocopilactobacillus apicola</name>
    <dbReference type="NCBI Taxonomy" id="2932184"/>
    <lineage>
        <taxon>Bacteria</taxon>
        <taxon>Bacillati</taxon>
        <taxon>Bacillota</taxon>
        <taxon>Bacilli</taxon>
        <taxon>Lactobacillales</taxon>
        <taxon>Lactobacillaceae</taxon>
        <taxon>Xylocopilactobacillus</taxon>
    </lineage>
</organism>
<accession>A0AAU9CV28</accession>
<reference evidence="2 3" key="1">
    <citation type="journal article" date="2023" name="Microbiol. Spectr.">
        <title>Symbiosis of Carpenter Bees with Uncharacterized Lactic Acid Bacteria Showing NAD Auxotrophy.</title>
        <authorList>
            <person name="Kawasaki S."/>
            <person name="Ozawa K."/>
            <person name="Mori T."/>
            <person name="Yamamoto A."/>
            <person name="Ito M."/>
            <person name="Ohkuma M."/>
            <person name="Sakamoto M."/>
            <person name="Matsutani M."/>
        </authorList>
    </citation>
    <scope>NUCLEOTIDE SEQUENCE [LARGE SCALE GENOMIC DNA]</scope>
    <source>
        <strain evidence="2 3">XA3</strain>
    </source>
</reference>
<dbReference type="EMBL" id="AP026802">
    <property type="protein sequence ID" value="BDR57854.1"/>
    <property type="molecule type" value="Genomic_DNA"/>
</dbReference>
<feature type="region of interest" description="Disordered" evidence="1">
    <location>
        <begin position="1"/>
        <end position="25"/>
    </location>
</feature>